<dbReference type="RefSeq" id="WP_059417408.1">
    <property type="nucleotide sequence ID" value="NZ_DF968254.1"/>
</dbReference>
<feature type="region of interest" description="Disordered" evidence="1">
    <location>
        <begin position="414"/>
        <end position="439"/>
    </location>
</feature>
<organism evidence="2 3">
    <name type="scientific">Streptomyces azureus</name>
    <dbReference type="NCBI Taxonomy" id="146537"/>
    <lineage>
        <taxon>Bacteria</taxon>
        <taxon>Bacillati</taxon>
        <taxon>Actinomycetota</taxon>
        <taxon>Actinomycetes</taxon>
        <taxon>Kitasatosporales</taxon>
        <taxon>Streptomycetaceae</taxon>
        <taxon>Streptomyces</taxon>
    </lineage>
</organism>
<dbReference type="PATRIC" id="fig|146537.3.peg.3133"/>
<dbReference type="OrthoDB" id="3264463at2"/>
<feature type="compositionally biased region" description="Polar residues" evidence="1">
    <location>
        <begin position="1"/>
        <end position="14"/>
    </location>
</feature>
<feature type="compositionally biased region" description="Basic and acidic residues" evidence="1">
    <location>
        <begin position="26"/>
        <end position="36"/>
    </location>
</feature>
<dbReference type="InterPro" id="IPR025447">
    <property type="entry name" value="DUF4192"/>
</dbReference>
<feature type="compositionally biased region" description="Low complexity" evidence="1">
    <location>
        <begin position="581"/>
        <end position="610"/>
    </location>
</feature>
<name>A0A0K8PK89_STRAJ</name>
<feature type="compositionally biased region" description="Low complexity" evidence="1">
    <location>
        <begin position="632"/>
        <end position="647"/>
    </location>
</feature>
<evidence type="ECO:0008006" key="4">
    <source>
        <dbReference type="Google" id="ProtNLM"/>
    </source>
</evidence>
<dbReference type="Proteomes" id="UP000053859">
    <property type="component" value="Unassembled WGS sequence"/>
</dbReference>
<proteinExistence type="predicted"/>
<dbReference type="Pfam" id="PF13830">
    <property type="entry name" value="DUF4192"/>
    <property type="match status" value="1"/>
</dbReference>
<evidence type="ECO:0000313" key="3">
    <source>
        <dbReference type="Proteomes" id="UP000053859"/>
    </source>
</evidence>
<dbReference type="EMBL" id="DF968254">
    <property type="protein sequence ID" value="GAP48148.1"/>
    <property type="molecule type" value="Genomic_DNA"/>
</dbReference>
<reference evidence="2" key="1">
    <citation type="journal article" date="2015" name="Genome Announc.">
        <title>Draft Genome Sequence of Thiostrepton-Producing Streptomyces azureus ATCC 14921.</title>
        <authorList>
            <person name="Sakihara K."/>
            <person name="Maeda J."/>
            <person name="Tashiro K."/>
            <person name="Fujino Y."/>
            <person name="Kuhara S."/>
            <person name="Ohshima T."/>
            <person name="Ogata S."/>
            <person name="Doi K."/>
        </authorList>
    </citation>
    <scope>NUCLEOTIDE SEQUENCE [LARGE SCALE GENOMIC DNA]</scope>
    <source>
        <strain evidence="2">ATCC14921</strain>
    </source>
</reference>
<gene>
    <name evidence="2" type="ORF">SAZU_2974</name>
</gene>
<evidence type="ECO:0000256" key="1">
    <source>
        <dbReference type="SAM" id="MobiDB-lite"/>
    </source>
</evidence>
<feature type="region of interest" description="Disordered" evidence="1">
    <location>
        <begin position="1"/>
        <end position="57"/>
    </location>
</feature>
<evidence type="ECO:0000313" key="2">
    <source>
        <dbReference type="EMBL" id="GAP48148.1"/>
    </source>
</evidence>
<keyword evidence="3" id="KW-1185">Reference proteome</keyword>
<feature type="region of interest" description="Disordered" evidence="1">
    <location>
        <begin position="480"/>
        <end position="647"/>
    </location>
</feature>
<dbReference type="AlphaFoldDB" id="A0A0K8PK89"/>
<accession>A0A0K8PK89</accession>
<protein>
    <recommendedName>
        <fullName evidence="4">DUF4192 domain containing protein</fullName>
    </recommendedName>
</protein>
<feature type="compositionally biased region" description="Low complexity" evidence="1">
    <location>
        <begin position="551"/>
        <end position="574"/>
    </location>
</feature>
<sequence>MTNHSETTGSSENGDITGPDAHGRHKDGGQEKRESDGTGPRVPSPAYDSHGSEHQVTLRTPAELADALPYLLGYRPEDSIVLVALHDRDGRGRFGGRARLGIPANADDWPSAARQLAHGLVTGSERRGARPESMVAFLCQEPEKGESGRQVMERLRPLAHKLRVECGSLDVTVVEALCISDGRYWSYCCDNATCCSPEGALMGLPGTSVLAAAATYAGIQVRGTLRELRARLLPWENAAALEQETALDAASLALVPKILDDAGRAEVADETLELAGRILDRFAEAQPVSGMLLADLRDDELLRHDEAARLILGLQDRATRDRAAEWMEGEEAGRALRLWRSLARRCVGPYGEHAAAPLTLAGWVAWSTGDELEAREALAMALSADPDYLFARLLHQACNEGLDPESIRSCLRAEREDRGHPGAAGSDAPAVGSDARADGLDARAGGFSAQADEHVERAGGSSAQADECVGRARGFLAGAEDSVERVGSSPARPDDSAGRVDSSVAQKASSPARPDIDEVATGEAAAPEFGPESAPASTAVPSRRRRRTRSARSAGAAGAAPSGARAGARVPSARAPRRRTPTGTTRPTGAVETGTRTGRATAGAARSGSAHLGGTRARTSRKAAMPCRDTSQEGVQPGQGTETEGEE</sequence>